<evidence type="ECO:0000256" key="2">
    <source>
        <dbReference type="ARBA" id="ARBA00013149"/>
    </source>
</evidence>
<dbReference type="Gene3D" id="3.40.50.620">
    <property type="entry name" value="HUPs"/>
    <property type="match status" value="1"/>
</dbReference>
<organism evidence="12 13">
    <name type="scientific">Mesorhizobium denitrificans</name>
    <dbReference type="NCBI Taxonomy" id="2294114"/>
    <lineage>
        <taxon>Bacteria</taxon>
        <taxon>Pseudomonadati</taxon>
        <taxon>Pseudomonadota</taxon>
        <taxon>Alphaproteobacteria</taxon>
        <taxon>Hyphomicrobiales</taxon>
        <taxon>Phyllobacteriaceae</taxon>
        <taxon>Mesorhizobium</taxon>
    </lineage>
</organism>
<dbReference type="InterPro" id="IPR036155">
    <property type="entry name" value="Crypto/Photolyase_N_sf"/>
</dbReference>
<evidence type="ECO:0000256" key="4">
    <source>
        <dbReference type="ARBA" id="ARBA00022630"/>
    </source>
</evidence>
<dbReference type="Gene3D" id="1.10.579.10">
    <property type="entry name" value="DNA Cyclobutane Dipyrimidine Photolyase, subunit A, domain 3"/>
    <property type="match status" value="1"/>
</dbReference>
<evidence type="ECO:0000313" key="12">
    <source>
        <dbReference type="EMBL" id="RFC68440.1"/>
    </source>
</evidence>
<accession>A0A371XGS7</accession>
<dbReference type="PROSITE" id="PS00394">
    <property type="entry name" value="DNA_PHOTOLYASES_1_1"/>
    <property type="match status" value="1"/>
</dbReference>
<gene>
    <name evidence="12" type="ORF">DY251_05555</name>
</gene>
<evidence type="ECO:0000256" key="1">
    <source>
        <dbReference type="ARBA" id="ARBA00001932"/>
    </source>
</evidence>
<evidence type="ECO:0000256" key="6">
    <source>
        <dbReference type="ARBA" id="ARBA00022991"/>
    </source>
</evidence>
<dbReference type="InterPro" id="IPR002081">
    <property type="entry name" value="Cryptochrome/DNA_photolyase_1"/>
</dbReference>
<evidence type="ECO:0000313" key="13">
    <source>
        <dbReference type="Proteomes" id="UP000262379"/>
    </source>
</evidence>
<dbReference type="PROSITE" id="PS00691">
    <property type="entry name" value="DNA_PHOTOLYASES_1_2"/>
    <property type="match status" value="1"/>
</dbReference>
<proteinExistence type="inferred from homology"/>
<comment type="similarity">
    <text evidence="10">Belongs to the DNA photolyase family.</text>
</comment>
<feature type="site" description="Electron transfer via tryptophanyl radical" evidence="9">
    <location>
        <position position="361"/>
    </location>
</feature>
<comment type="cofactor">
    <cofactor evidence="8">
        <name>FAD</name>
        <dbReference type="ChEBI" id="CHEBI:57692"/>
    </cofactor>
    <text evidence="8">Binds 1 FAD per subunit.</text>
</comment>
<feature type="binding site" evidence="8">
    <location>
        <begin position="374"/>
        <end position="376"/>
    </location>
    <ligand>
        <name>FAD</name>
        <dbReference type="ChEBI" id="CHEBI:57692"/>
    </ligand>
</feature>
<dbReference type="PANTHER" id="PTHR11455:SF9">
    <property type="entry name" value="CRYPTOCHROME CIRCADIAN CLOCK 5 ISOFORM X1"/>
    <property type="match status" value="1"/>
</dbReference>
<comment type="cofactor">
    <cofactor evidence="1">
        <name>(6R)-5,10-methylene-5,6,7,8-tetrahydrofolate</name>
        <dbReference type="ChEBI" id="CHEBI:15636"/>
    </cofactor>
</comment>
<dbReference type="FunFam" id="1.10.579.10:FF:000003">
    <property type="entry name" value="Deoxyribodipyrimidine photo-lyase"/>
    <property type="match status" value="1"/>
</dbReference>
<keyword evidence="4 8" id="KW-0285">Flavoprotein</keyword>
<dbReference type="InterPro" id="IPR036134">
    <property type="entry name" value="Crypto/Photolyase_FAD-like_sf"/>
</dbReference>
<dbReference type="EMBL" id="QURN01000004">
    <property type="protein sequence ID" value="RFC68440.1"/>
    <property type="molecule type" value="Genomic_DNA"/>
</dbReference>
<evidence type="ECO:0000259" key="11">
    <source>
        <dbReference type="PROSITE" id="PS51645"/>
    </source>
</evidence>
<feature type="site" description="Electron transfer via tryptophanyl radical" evidence="9">
    <location>
        <position position="308"/>
    </location>
</feature>
<comment type="caution">
    <text evidence="12">The sequence shown here is derived from an EMBL/GenBank/DDBJ whole genome shotgun (WGS) entry which is preliminary data.</text>
</comment>
<feature type="domain" description="Photolyase/cryptochrome alpha/beta" evidence="11">
    <location>
        <begin position="6"/>
        <end position="135"/>
    </location>
</feature>
<comment type="catalytic activity">
    <reaction evidence="7">
        <text>cyclobutadipyrimidine (in DNA) = 2 pyrimidine residues (in DNA).</text>
        <dbReference type="EC" id="4.1.99.3"/>
    </reaction>
</comment>
<dbReference type="RefSeq" id="WP_116622876.1">
    <property type="nucleotide sequence ID" value="NZ_QURN01000004.1"/>
</dbReference>
<dbReference type="Proteomes" id="UP000262379">
    <property type="component" value="Unassembled WGS sequence"/>
</dbReference>
<dbReference type="Gene3D" id="1.25.40.80">
    <property type="match status" value="1"/>
</dbReference>
<name>A0A371XGS7_9HYPH</name>
<dbReference type="Pfam" id="PF03441">
    <property type="entry name" value="FAD_binding_7"/>
    <property type="match status" value="1"/>
</dbReference>
<evidence type="ECO:0000256" key="10">
    <source>
        <dbReference type="RuleBase" id="RU004182"/>
    </source>
</evidence>
<dbReference type="GO" id="GO:0009416">
    <property type="term" value="P:response to light stimulus"/>
    <property type="evidence" value="ECO:0007669"/>
    <property type="project" value="TreeGrafter"/>
</dbReference>
<dbReference type="EC" id="4.1.99.3" evidence="2"/>
<keyword evidence="6 10" id="KW-0157">Chromophore</keyword>
<dbReference type="PROSITE" id="PS51645">
    <property type="entry name" value="PHR_CRY_ALPHA_BETA"/>
    <property type="match status" value="1"/>
</dbReference>
<feature type="binding site" evidence="8">
    <location>
        <position position="228"/>
    </location>
    <ligand>
        <name>FAD</name>
        <dbReference type="ChEBI" id="CHEBI:57692"/>
    </ligand>
</feature>
<evidence type="ECO:0000256" key="3">
    <source>
        <dbReference type="ARBA" id="ARBA00014046"/>
    </source>
</evidence>
<dbReference type="PRINTS" id="PR00147">
    <property type="entry name" value="DNAPHOTLYASE"/>
</dbReference>
<keyword evidence="5 8" id="KW-0274">FAD</keyword>
<dbReference type="GO" id="GO:0003677">
    <property type="term" value="F:DNA binding"/>
    <property type="evidence" value="ECO:0007669"/>
    <property type="project" value="TreeGrafter"/>
</dbReference>
<dbReference type="PANTHER" id="PTHR11455">
    <property type="entry name" value="CRYPTOCHROME"/>
    <property type="match status" value="1"/>
</dbReference>
<dbReference type="GO" id="GO:0000719">
    <property type="term" value="P:photoreactive repair"/>
    <property type="evidence" value="ECO:0007669"/>
    <property type="project" value="UniProtKB-ARBA"/>
</dbReference>
<dbReference type="InterPro" id="IPR014729">
    <property type="entry name" value="Rossmann-like_a/b/a_fold"/>
</dbReference>
<dbReference type="GO" id="GO:0071949">
    <property type="term" value="F:FAD binding"/>
    <property type="evidence" value="ECO:0007669"/>
    <property type="project" value="TreeGrafter"/>
</dbReference>
<keyword evidence="12" id="KW-0456">Lyase</keyword>
<dbReference type="GO" id="GO:0003904">
    <property type="term" value="F:deoxyribodipyrimidine photo-lyase activity"/>
    <property type="evidence" value="ECO:0007669"/>
    <property type="project" value="UniProtKB-EC"/>
</dbReference>
<protein>
    <recommendedName>
        <fullName evidence="3">Deoxyribodipyrimidine photo-lyase</fullName>
        <ecNumber evidence="2">4.1.99.3</ecNumber>
    </recommendedName>
</protein>
<dbReference type="InterPro" id="IPR006050">
    <property type="entry name" value="DNA_photolyase_N"/>
</dbReference>
<evidence type="ECO:0000256" key="7">
    <source>
        <dbReference type="ARBA" id="ARBA00033999"/>
    </source>
</evidence>
<evidence type="ECO:0000256" key="8">
    <source>
        <dbReference type="PIRSR" id="PIRSR602081-1"/>
    </source>
</evidence>
<evidence type="ECO:0000256" key="5">
    <source>
        <dbReference type="ARBA" id="ARBA00022827"/>
    </source>
</evidence>
<dbReference type="SUPFAM" id="SSF48173">
    <property type="entry name" value="Cryptochrome/photolyase FAD-binding domain"/>
    <property type="match status" value="1"/>
</dbReference>
<feature type="binding site" evidence="8">
    <location>
        <position position="274"/>
    </location>
    <ligand>
        <name>FAD</name>
        <dbReference type="ChEBI" id="CHEBI:57692"/>
    </ligand>
</feature>
<dbReference type="InterPro" id="IPR018394">
    <property type="entry name" value="DNA_photolyase_1_CS_C"/>
</dbReference>
<dbReference type="AlphaFoldDB" id="A0A371XGS7"/>
<dbReference type="InterPro" id="IPR005101">
    <property type="entry name" value="Cryptochr/Photolyase_FAD-bd"/>
</dbReference>
<feature type="binding site" evidence="8">
    <location>
        <begin position="239"/>
        <end position="243"/>
    </location>
    <ligand>
        <name>FAD</name>
        <dbReference type="ChEBI" id="CHEBI:57692"/>
    </ligand>
</feature>
<feature type="site" description="Electron transfer via tryptophanyl radical" evidence="9">
    <location>
        <position position="384"/>
    </location>
</feature>
<sequence length="479" mass="53822">MAMTDKPTIVLFRHDLRLRDNGALAEAARLDKPVIPAFVFDDGEGDLRPRGAASRWWLHQSLKELEKALDGLAGKLIIRRGELSKVVSELVAESGADAVTWNRRYDPNGATADRRMEKALRANGIRTRDFDGHLLHEPSQLATKSGSFYKVFKPFWNALSSGPEHRDPIDVPKSLRAYSGEVWTEPVDEVLPLPKPDWASGLREAWTPGEEGAIAALKEFVAENLRGYAEGRDFPARLTSRLSPHLAHGEITPFTIFAAIAKNRTSNSSDAAKFRQEVGWREFCYHLLSHNPDLAQQNFQRAFDHFPWLTNKRALHAWQRGATGYPIVDAGMRELWQTGTMHNRVRMIAASFLTKHLLIDWREGERWFWDTLVDADQASNPGNWQWVAGSGADAAPYFRIFNPVLQGEKFDLKGEYVRTYVPELAALPDRFIHQPWEASSGVLEKAGVILGENYPAPIVDHATARARALAAYQSVKADV</sequence>
<dbReference type="Pfam" id="PF00875">
    <property type="entry name" value="DNA_photolyase"/>
    <property type="match status" value="1"/>
</dbReference>
<keyword evidence="13" id="KW-1185">Reference proteome</keyword>
<reference evidence="13" key="1">
    <citation type="submission" date="2018-08" db="EMBL/GenBank/DDBJ databases">
        <authorList>
            <person name="Im W.T."/>
        </authorList>
    </citation>
    <scope>NUCLEOTIDE SEQUENCE [LARGE SCALE GENOMIC DNA]</scope>
    <source>
        <strain evidence="13">LA-28</strain>
    </source>
</reference>
<dbReference type="SUPFAM" id="SSF52425">
    <property type="entry name" value="Cryptochrome/photolyase, N-terminal domain"/>
    <property type="match status" value="1"/>
</dbReference>
<evidence type="ECO:0000256" key="9">
    <source>
        <dbReference type="PIRSR" id="PIRSR602081-2"/>
    </source>
</evidence>